<sequence length="68" mass="7578">MRWPKSLFRRGRPSRRRYAAPEDKGKAFGEKGGTRGRPNLFIARLCEEAPRRNLGAGAPLTPARRGSA</sequence>
<evidence type="ECO:0000313" key="2">
    <source>
        <dbReference type="EMBL" id="VFU09856.1"/>
    </source>
</evidence>
<feature type="compositionally biased region" description="Basic residues" evidence="1">
    <location>
        <begin position="7"/>
        <end position="18"/>
    </location>
</feature>
<organism evidence="2 3">
    <name type="scientific">Methylocella tundrae</name>
    <dbReference type="NCBI Taxonomy" id="227605"/>
    <lineage>
        <taxon>Bacteria</taxon>
        <taxon>Pseudomonadati</taxon>
        <taxon>Pseudomonadota</taxon>
        <taxon>Alphaproteobacteria</taxon>
        <taxon>Hyphomicrobiales</taxon>
        <taxon>Beijerinckiaceae</taxon>
        <taxon>Methylocella</taxon>
    </lineage>
</organism>
<dbReference type="KEGG" id="mtun:MTUNDRAET4_2969"/>
<name>A0A4U8Z3B6_METTU</name>
<feature type="region of interest" description="Disordered" evidence="1">
    <location>
        <begin position="1"/>
        <end position="35"/>
    </location>
</feature>
<proteinExistence type="predicted"/>
<evidence type="ECO:0000313" key="3">
    <source>
        <dbReference type="Proteomes" id="UP000294360"/>
    </source>
</evidence>
<protein>
    <submittedName>
        <fullName evidence="2">Uncharacterized protein</fullName>
    </submittedName>
</protein>
<dbReference type="Proteomes" id="UP000294360">
    <property type="component" value="Chromosome"/>
</dbReference>
<reference evidence="2 3" key="1">
    <citation type="submission" date="2019-03" db="EMBL/GenBank/DDBJ databases">
        <authorList>
            <person name="Kox A.R. M."/>
        </authorList>
    </citation>
    <scope>NUCLEOTIDE SEQUENCE [LARGE SCALE GENOMIC DNA]</scope>
    <source>
        <strain evidence="2">MTUNDRAET4 annotated genome</strain>
    </source>
</reference>
<evidence type="ECO:0000256" key="1">
    <source>
        <dbReference type="SAM" id="MobiDB-lite"/>
    </source>
</evidence>
<gene>
    <name evidence="2" type="ORF">MTUNDRAET4_2969</name>
</gene>
<dbReference type="AlphaFoldDB" id="A0A4U8Z3B6"/>
<dbReference type="EMBL" id="LR536450">
    <property type="protein sequence ID" value="VFU09856.1"/>
    <property type="molecule type" value="Genomic_DNA"/>
</dbReference>
<feature type="compositionally biased region" description="Basic and acidic residues" evidence="1">
    <location>
        <begin position="19"/>
        <end position="33"/>
    </location>
</feature>
<accession>A0A4U8Z3B6</accession>